<dbReference type="InterPro" id="IPR020256">
    <property type="entry name" value="Spore_coat_CotJA"/>
</dbReference>
<reference evidence="1 2" key="1">
    <citation type="submission" date="2018-05" db="EMBL/GenBank/DDBJ databases">
        <title>Genomic analysis of Gracilibacillus dipsosauri DD1 reveals novel features of a salt-tolerant amylase.</title>
        <authorList>
            <person name="Deutch C.E."/>
            <person name="Yang S."/>
        </authorList>
    </citation>
    <scope>NUCLEOTIDE SEQUENCE [LARGE SCALE GENOMIC DNA]</scope>
    <source>
        <strain evidence="1 2">DD1</strain>
    </source>
</reference>
<dbReference type="Pfam" id="PF11007">
    <property type="entry name" value="CotJA"/>
    <property type="match status" value="1"/>
</dbReference>
<dbReference type="EMBL" id="QGTD01000008">
    <property type="protein sequence ID" value="PWU68621.1"/>
    <property type="molecule type" value="Genomic_DNA"/>
</dbReference>
<proteinExistence type="predicted"/>
<gene>
    <name evidence="1" type="ORF">DLJ74_09315</name>
</gene>
<dbReference type="Proteomes" id="UP000245624">
    <property type="component" value="Unassembled WGS sequence"/>
</dbReference>
<evidence type="ECO:0000313" key="2">
    <source>
        <dbReference type="Proteomes" id="UP000245624"/>
    </source>
</evidence>
<sequence>MNFTLVKCYTPYISPLDPCKPILKKCYSTPPNLYLNFQPTNLEQYPTAREALFRGTLWPFLYDPYYLKREEA</sequence>
<keyword evidence="2" id="KW-1185">Reference proteome</keyword>
<evidence type="ECO:0000313" key="1">
    <source>
        <dbReference type="EMBL" id="PWU68621.1"/>
    </source>
</evidence>
<organism evidence="1 2">
    <name type="scientific">Gracilibacillus dipsosauri</name>
    <dbReference type="NCBI Taxonomy" id="178340"/>
    <lineage>
        <taxon>Bacteria</taxon>
        <taxon>Bacillati</taxon>
        <taxon>Bacillota</taxon>
        <taxon>Bacilli</taxon>
        <taxon>Bacillales</taxon>
        <taxon>Bacillaceae</taxon>
        <taxon>Gracilibacillus</taxon>
    </lineage>
</organism>
<protein>
    <submittedName>
        <fullName evidence="1">Spore coat associated protein CotJA</fullName>
    </submittedName>
</protein>
<accession>A0A317KYM5</accession>
<comment type="caution">
    <text evidence="1">The sequence shown here is derived from an EMBL/GenBank/DDBJ whole genome shotgun (WGS) entry which is preliminary data.</text>
</comment>
<name>A0A317KYM5_9BACI</name>
<dbReference type="RefSeq" id="WP_054859348.1">
    <property type="nucleotide sequence ID" value="NZ_JAJUIE010000002.1"/>
</dbReference>
<dbReference type="OrthoDB" id="2376696at2"/>
<dbReference type="AlphaFoldDB" id="A0A317KYM5"/>